<evidence type="ECO:0000259" key="1">
    <source>
        <dbReference type="Pfam" id="PF06527"/>
    </source>
</evidence>
<protein>
    <submittedName>
        <fullName evidence="2">TniQ family protein</fullName>
    </submittedName>
</protein>
<dbReference type="Proteomes" id="UP001153387">
    <property type="component" value="Unassembled WGS sequence"/>
</dbReference>
<keyword evidence="3" id="KW-1185">Reference proteome</keyword>
<evidence type="ECO:0000313" key="3">
    <source>
        <dbReference type="Proteomes" id="UP001153387"/>
    </source>
</evidence>
<organism evidence="2 3">
    <name type="scientific">Cohnella ginsengisoli</name>
    <dbReference type="NCBI Taxonomy" id="425004"/>
    <lineage>
        <taxon>Bacteria</taxon>
        <taxon>Bacillati</taxon>
        <taxon>Bacillota</taxon>
        <taxon>Bacilli</taxon>
        <taxon>Bacillales</taxon>
        <taxon>Paenibacillaceae</taxon>
        <taxon>Cohnella</taxon>
    </lineage>
</organism>
<gene>
    <name evidence="2" type="ORF">OMP38_03030</name>
</gene>
<dbReference type="InterPro" id="IPR009492">
    <property type="entry name" value="TniQ"/>
</dbReference>
<feature type="domain" description="TniQ" evidence="1">
    <location>
        <begin position="6"/>
        <end position="135"/>
    </location>
</feature>
<comment type="caution">
    <text evidence="2">The sequence shown here is derived from an EMBL/GenBank/DDBJ whole genome shotgun (WGS) entry which is preliminary data.</text>
</comment>
<sequence length="502" mass="58367">MRLLNRVNPEVFESIYSFLFRNSTVNYYKHLASIISEQSSRIYKTNCNYVGQKCTWFPYFKSITDSLGVDINKFVLNQFDNVIFGEYMTDKLIDNRVYEKEKTKYCPSCLQENFYHRLYWDISFVTACESHNCYLIDRCTNCSKKITMSNLMQNSCSCGQIFTCMTAGVPSEIIMETQRVIQRTLLDNTQQSVILSDGRILEKSGYFFLFLAFCSIIDNLPGEIFFKQAGIYKPVINFNSAKKEERDIQMMSLVSVVSHQLISVPFQHLTNLLKNIEEINVKMNKETGKSRNRNLRRYRVLKTIIDSKDGSIYHDCYSQCVNNFSFDSFNKRLIKSNVAQKKYLSTTEVIKIMRKDFNVINHLCDIGILTSHRTNTNSLLIESASVERYYFIKNNSYSMGQLCKLLGIQFVRAVELFDYGLITAYWGPKTNGYKIWHFNKVEAHALLDRIINQSSSVDMPPASHMPLKAVLSLVVPLGHTFAEIVKKNYRWINFYCLFEKCP</sequence>
<dbReference type="Pfam" id="PF06527">
    <property type="entry name" value="TniQ"/>
    <property type="match status" value="1"/>
</dbReference>
<accession>A0A9X4QL96</accession>
<dbReference type="RefSeq" id="WP_277563823.1">
    <property type="nucleotide sequence ID" value="NZ_JAPDHZ010000002.1"/>
</dbReference>
<proteinExistence type="predicted"/>
<dbReference type="AlphaFoldDB" id="A0A9X4QL96"/>
<dbReference type="EMBL" id="JAPDHZ010000002">
    <property type="protein sequence ID" value="MDG0789936.1"/>
    <property type="molecule type" value="Genomic_DNA"/>
</dbReference>
<evidence type="ECO:0000313" key="2">
    <source>
        <dbReference type="EMBL" id="MDG0789936.1"/>
    </source>
</evidence>
<name>A0A9X4QL96_9BACL</name>
<reference evidence="2 3" key="1">
    <citation type="submission" date="2022-10" db="EMBL/GenBank/DDBJ databases">
        <title>Comparative genomic analysis of Cohnella hashimotonis sp. nov., isolated from the International Space Station.</title>
        <authorList>
            <person name="Simpson A."/>
            <person name="Venkateswaran K."/>
        </authorList>
    </citation>
    <scope>NUCLEOTIDE SEQUENCE [LARGE SCALE GENOMIC DNA]</scope>
    <source>
        <strain evidence="2 3">DSM 18997</strain>
    </source>
</reference>